<dbReference type="InterPro" id="IPR001314">
    <property type="entry name" value="Peptidase_S1A"/>
</dbReference>
<dbReference type="EMBL" id="JBJJXI010000108">
    <property type="protein sequence ID" value="KAL3391668.1"/>
    <property type="molecule type" value="Genomic_DNA"/>
</dbReference>
<comment type="similarity">
    <text evidence="1">Belongs to the peptidase S1 family.</text>
</comment>
<dbReference type="InterPro" id="IPR043504">
    <property type="entry name" value="Peptidase_S1_PA_chymotrypsin"/>
</dbReference>
<name>A0ABD2WFK3_9HYME</name>
<dbReference type="Gene3D" id="2.40.10.10">
    <property type="entry name" value="Trypsin-like serine proteases"/>
    <property type="match status" value="2"/>
</dbReference>
<keyword evidence="3" id="KW-0378">Hydrolase</keyword>
<feature type="domain" description="Peptidase S1" evidence="7">
    <location>
        <begin position="347"/>
        <end position="594"/>
    </location>
</feature>
<evidence type="ECO:0000256" key="6">
    <source>
        <dbReference type="SAM" id="SignalP"/>
    </source>
</evidence>
<dbReference type="Pfam" id="PF00089">
    <property type="entry name" value="Trypsin"/>
    <property type="match status" value="2"/>
</dbReference>
<keyword evidence="9" id="KW-1185">Reference proteome</keyword>
<dbReference type="SMART" id="SM00020">
    <property type="entry name" value="Tryp_SPc"/>
    <property type="match status" value="2"/>
</dbReference>
<dbReference type="PANTHER" id="PTHR24276">
    <property type="entry name" value="POLYSERASE-RELATED"/>
    <property type="match status" value="1"/>
</dbReference>
<dbReference type="PRINTS" id="PR00722">
    <property type="entry name" value="CHYMOTRYPSIN"/>
</dbReference>
<dbReference type="GO" id="GO:0008236">
    <property type="term" value="F:serine-type peptidase activity"/>
    <property type="evidence" value="ECO:0007669"/>
    <property type="project" value="UniProtKB-KW"/>
</dbReference>
<dbReference type="CDD" id="cd00190">
    <property type="entry name" value="Tryp_SPc"/>
    <property type="match status" value="2"/>
</dbReference>
<organism evidence="8 9">
    <name type="scientific">Trichogramma kaykai</name>
    <dbReference type="NCBI Taxonomy" id="54128"/>
    <lineage>
        <taxon>Eukaryota</taxon>
        <taxon>Metazoa</taxon>
        <taxon>Ecdysozoa</taxon>
        <taxon>Arthropoda</taxon>
        <taxon>Hexapoda</taxon>
        <taxon>Insecta</taxon>
        <taxon>Pterygota</taxon>
        <taxon>Neoptera</taxon>
        <taxon>Endopterygota</taxon>
        <taxon>Hymenoptera</taxon>
        <taxon>Apocrita</taxon>
        <taxon>Proctotrupomorpha</taxon>
        <taxon>Chalcidoidea</taxon>
        <taxon>Trichogrammatidae</taxon>
        <taxon>Trichogramma</taxon>
    </lineage>
</organism>
<keyword evidence="2" id="KW-0645">Protease</keyword>
<dbReference type="PROSITE" id="PS50240">
    <property type="entry name" value="TRYPSIN_DOM"/>
    <property type="match status" value="2"/>
</dbReference>
<keyword evidence="4" id="KW-0720">Serine protease</keyword>
<proteinExistence type="inferred from homology"/>
<evidence type="ECO:0000313" key="8">
    <source>
        <dbReference type="EMBL" id="KAL3391668.1"/>
    </source>
</evidence>
<dbReference type="SUPFAM" id="SSF50494">
    <property type="entry name" value="Trypsin-like serine proteases"/>
    <property type="match status" value="2"/>
</dbReference>
<keyword evidence="6" id="KW-0732">Signal</keyword>
<evidence type="ECO:0000256" key="3">
    <source>
        <dbReference type="ARBA" id="ARBA00022801"/>
    </source>
</evidence>
<evidence type="ECO:0000256" key="2">
    <source>
        <dbReference type="ARBA" id="ARBA00022670"/>
    </source>
</evidence>
<dbReference type="AlphaFoldDB" id="A0ABD2WFK3"/>
<dbReference type="InterPro" id="IPR009003">
    <property type="entry name" value="Peptidase_S1_PA"/>
</dbReference>
<feature type="chain" id="PRO_5044819073" description="Peptidase S1 domain-containing protein" evidence="6">
    <location>
        <begin position="23"/>
        <end position="640"/>
    </location>
</feature>
<evidence type="ECO:0000259" key="7">
    <source>
        <dbReference type="PROSITE" id="PS50240"/>
    </source>
</evidence>
<evidence type="ECO:0000256" key="4">
    <source>
        <dbReference type="ARBA" id="ARBA00022825"/>
    </source>
</evidence>
<accession>A0ABD2WFK3</accession>
<dbReference type="InterPro" id="IPR050430">
    <property type="entry name" value="Peptidase_S1"/>
</dbReference>
<reference evidence="8 9" key="1">
    <citation type="journal article" date="2024" name="bioRxiv">
        <title>A reference genome for Trichogramma kaykai: A tiny desert-dwelling parasitoid wasp with competing sex-ratio distorters.</title>
        <authorList>
            <person name="Culotta J."/>
            <person name="Lindsey A.R."/>
        </authorList>
    </citation>
    <scope>NUCLEOTIDE SEQUENCE [LARGE SCALE GENOMIC DNA]</scope>
    <source>
        <strain evidence="8 9">KSX58</strain>
    </source>
</reference>
<protein>
    <recommendedName>
        <fullName evidence="7">Peptidase S1 domain-containing protein</fullName>
    </recommendedName>
</protein>
<evidence type="ECO:0000313" key="9">
    <source>
        <dbReference type="Proteomes" id="UP001627154"/>
    </source>
</evidence>
<comment type="caution">
    <text evidence="8">The sequence shown here is derived from an EMBL/GenBank/DDBJ whole genome shotgun (WGS) entry which is preliminary data.</text>
</comment>
<dbReference type="GO" id="GO:0006508">
    <property type="term" value="P:proteolysis"/>
    <property type="evidence" value="ECO:0007669"/>
    <property type="project" value="UniProtKB-KW"/>
</dbReference>
<evidence type="ECO:0000256" key="1">
    <source>
        <dbReference type="ARBA" id="ARBA00007664"/>
    </source>
</evidence>
<dbReference type="InterPro" id="IPR018114">
    <property type="entry name" value="TRYPSIN_HIS"/>
</dbReference>
<dbReference type="PROSITE" id="PS00134">
    <property type="entry name" value="TRYPSIN_HIS"/>
    <property type="match status" value="2"/>
</dbReference>
<sequence length="640" mass="72181">MMATFKIVHFLIIILFFYEVSSKKLRIEGGTYDYQNKYKYQISIQKRSKEDGYFYHVCGGAIISNFHILTAAHCFVREDYKADLDNYQIKAGTSNVNAEGIVRSINSVVIDRRYPKKLHADIAVIELKNSLNIKQNSKDLSKIDLPTGRTESYKNCLARVTGFGLNGYKREIDANGKEVLIPKVDPWRRFIDVKIIDAPRNIVCRSNKIFCVVGNANVFPCPMHQRVCPGDSGGPLVYENAIIGVLSRANQNMTPEDPGFFIKVSTFLDFIRQAMANEKRGIVKCGGSPVTKMLIITCSILFVMKEGNFIFFLNRKSFTKKLNHFKISVTCMEVSHNNIDKDNMFRYQVSIQLRDKAFGKFRHICGGAIISEYFVLSAAHCFIVESDEESINVADRQLRVVAGTNKLYSNHGEVVFVQAVVVKEKYIKDPYPQDIALLKLETPLDVLGNVFIKVISLPTDAKIESFKNKRATISGFGAVGYTKFQNKSMNKSVELPILPEMRYFLPMKIVTIFSDINCPMSKQLLCAKVDLPKYDICTYVKQNVGPGDSGSPLELDNEVIGILSRGPTCSKGQSLPAIFIKVTSFLEFIRTAMNMVDDQTIGIVFMKKNCSKNALMSCFQPFFSKSDEESDYELDLVPIN</sequence>
<dbReference type="Proteomes" id="UP001627154">
    <property type="component" value="Unassembled WGS sequence"/>
</dbReference>
<feature type="domain" description="Peptidase S1" evidence="7">
    <location>
        <begin position="27"/>
        <end position="276"/>
    </location>
</feature>
<dbReference type="PANTHER" id="PTHR24276:SF91">
    <property type="entry name" value="AT26814P-RELATED"/>
    <property type="match status" value="1"/>
</dbReference>
<feature type="signal peptide" evidence="6">
    <location>
        <begin position="1"/>
        <end position="22"/>
    </location>
</feature>
<gene>
    <name evidence="8" type="ORF">TKK_013597</name>
</gene>
<evidence type="ECO:0000256" key="5">
    <source>
        <dbReference type="ARBA" id="ARBA00023157"/>
    </source>
</evidence>
<keyword evidence="5" id="KW-1015">Disulfide bond</keyword>
<dbReference type="InterPro" id="IPR001254">
    <property type="entry name" value="Trypsin_dom"/>
</dbReference>